<comment type="subcellular location">
    <subcellularLocation>
        <location evidence="2">Cytoplasm</location>
    </subcellularLocation>
    <subcellularLocation>
        <location evidence="1">Nucleus</location>
    </subcellularLocation>
</comment>
<dbReference type="PANTHER" id="PTHR44313:SF1">
    <property type="entry name" value="DNAJ HOMOLOG SUBFAMILY C MEMBER 17"/>
    <property type="match status" value="1"/>
</dbReference>
<dbReference type="PANTHER" id="PTHR44313">
    <property type="entry name" value="DNAJ HOMOLOG SUBFAMILY C MEMBER 17"/>
    <property type="match status" value="1"/>
</dbReference>
<evidence type="ECO:0000256" key="4">
    <source>
        <dbReference type="ARBA" id="ARBA00023186"/>
    </source>
</evidence>
<feature type="domain" description="J" evidence="7">
    <location>
        <begin position="8"/>
        <end position="82"/>
    </location>
</feature>
<dbReference type="Pfam" id="PF00226">
    <property type="entry name" value="DnaJ"/>
    <property type="match status" value="1"/>
</dbReference>
<organism evidence="8">
    <name type="scientific">Aplanochytrium stocchinoi</name>
    <dbReference type="NCBI Taxonomy" id="215587"/>
    <lineage>
        <taxon>Eukaryota</taxon>
        <taxon>Sar</taxon>
        <taxon>Stramenopiles</taxon>
        <taxon>Bigyra</taxon>
        <taxon>Labyrinthulomycetes</taxon>
        <taxon>Thraustochytrida</taxon>
        <taxon>Thraustochytriidae</taxon>
        <taxon>Aplanochytrium</taxon>
    </lineage>
</organism>
<dbReference type="GO" id="GO:0005737">
    <property type="term" value="C:cytoplasm"/>
    <property type="evidence" value="ECO:0007669"/>
    <property type="project" value="UniProtKB-SubCell"/>
</dbReference>
<keyword evidence="5" id="KW-0539">Nucleus</keyword>
<dbReference type="EMBL" id="HBIN01017217">
    <property type="protein sequence ID" value="CAE0443021.1"/>
    <property type="molecule type" value="Transcribed_RNA"/>
</dbReference>
<evidence type="ECO:0000256" key="1">
    <source>
        <dbReference type="ARBA" id="ARBA00004123"/>
    </source>
</evidence>
<sequence>MDDTEYVDYYAVLGLENSKDAPLTTKEISTVYRKLALKYHPDKQRVKEGKSFDEAVSKFDVIAKANDILQDEKERAKFDQKYFAKMAIRDRHKQLDEKTRIMTEELHAREKEFHKKRKEAINVAAFRKRRIKEVREKDDAFIQKWLEKQNIERRVQARMRKKHSKPNNGHNHNDEDRSNLNRFPPENRLKLSWSSRKYNFDEASLESIFKTEGDISFIRVYGKKKNRAVVEFVDERVVPKVLSRTDLIEEKAKGIHIELAESNNLEEQVVTEAEDADSSFQVGNTFMDMAKPWKTSTWDEHCDFEARVLSKIRTNGTK</sequence>
<dbReference type="InterPro" id="IPR018253">
    <property type="entry name" value="DnaJ_domain_CS"/>
</dbReference>
<dbReference type="CDD" id="cd06257">
    <property type="entry name" value="DnaJ"/>
    <property type="match status" value="1"/>
</dbReference>
<protein>
    <recommendedName>
        <fullName evidence="7">J domain-containing protein</fullName>
    </recommendedName>
</protein>
<reference evidence="8" key="1">
    <citation type="submission" date="2021-01" db="EMBL/GenBank/DDBJ databases">
        <authorList>
            <person name="Corre E."/>
            <person name="Pelletier E."/>
            <person name="Niang G."/>
            <person name="Scheremetjew M."/>
            <person name="Finn R."/>
            <person name="Kale V."/>
            <person name="Holt S."/>
            <person name="Cochrane G."/>
            <person name="Meng A."/>
            <person name="Brown T."/>
            <person name="Cohen L."/>
        </authorList>
    </citation>
    <scope>NUCLEOTIDE SEQUENCE</scope>
    <source>
        <strain evidence="8">GSBS06</strain>
    </source>
</reference>
<dbReference type="GO" id="GO:0000390">
    <property type="term" value="P:spliceosomal complex disassembly"/>
    <property type="evidence" value="ECO:0007669"/>
    <property type="project" value="TreeGrafter"/>
</dbReference>
<dbReference type="SMART" id="SM00271">
    <property type="entry name" value="DnaJ"/>
    <property type="match status" value="1"/>
</dbReference>
<evidence type="ECO:0000259" key="7">
    <source>
        <dbReference type="PROSITE" id="PS50076"/>
    </source>
</evidence>
<dbReference type="SUPFAM" id="SSF46565">
    <property type="entry name" value="Chaperone J-domain"/>
    <property type="match status" value="1"/>
</dbReference>
<dbReference type="Gene3D" id="3.30.70.330">
    <property type="match status" value="1"/>
</dbReference>
<name>A0A7S3V040_9STRA</name>
<dbReference type="InterPro" id="IPR052094">
    <property type="entry name" value="Pre-mRNA-splicing_ERAD"/>
</dbReference>
<evidence type="ECO:0000256" key="3">
    <source>
        <dbReference type="ARBA" id="ARBA00022490"/>
    </source>
</evidence>
<keyword evidence="3" id="KW-0963">Cytoplasm</keyword>
<dbReference type="InterPro" id="IPR035979">
    <property type="entry name" value="RBD_domain_sf"/>
</dbReference>
<proteinExistence type="predicted"/>
<evidence type="ECO:0000256" key="2">
    <source>
        <dbReference type="ARBA" id="ARBA00004496"/>
    </source>
</evidence>
<feature type="region of interest" description="Disordered" evidence="6">
    <location>
        <begin position="153"/>
        <end position="184"/>
    </location>
</feature>
<dbReference type="PROSITE" id="PS50076">
    <property type="entry name" value="DNAJ_2"/>
    <property type="match status" value="1"/>
</dbReference>
<feature type="compositionally biased region" description="Basic and acidic residues" evidence="6">
    <location>
        <begin position="171"/>
        <end position="184"/>
    </location>
</feature>
<dbReference type="AlphaFoldDB" id="A0A7S3V040"/>
<dbReference type="GO" id="GO:0003676">
    <property type="term" value="F:nucleic acid binding"/>
    <property type="evidence" value="ECO:0007669"/>
    <property type="project" value="InterPro"/>
</dbReference>
<dbReference type="GO" id="GO:0005681">
    <property type="term" value="C:spliceosomal complex"/>
    <property type="evidence" value="ECO:0007669"/>
    <property type="project" value="TreeGrafter"/>
</dbReference>
<evidence type="ECO:0000256" key="6">
    <source>
        <dbReference type="SAM" id="MobiDB-lite"/>
    </source>
</evidence>
<dbReference type="InterPro" id="IPR001623">
    <property type="entry name" value="DnaJ_domain"/>
</dbReference>
<evidence type="ECO:0000256" key="5">
    <source>
        <dbReference type="ARBA" id="ARBA00023242"/>
    </source>
</evidence>
<dbReference type="InterPro" id="IPR036869">
    <property type="entry name" value="J_dom_sf"/>
</dbReference>
<evidence type="ECO:0000313" key="8">
    <source>
        <dbReference type="EMBL" id="CAE0443021.1"/>
    </source>
</evidence>
<accession>A0A7S3V040</accession>
<dbReference type="Gene3D" id="1.10.287.110">
    <property type="entry name" value="DnaJ domain"/>
    <property type="match status" value="1"/>
</dbReference>
<gene>
    <name evidence="8" type="ORF">ASTO00021_LOCUS13129</name>
</gene>
<keyword evidence="4" id="KW-0143">Chaperone</keyword>
<dbReference type="InterPro" id="IPR012677">
    <property type="entry name" value="Nucleotide-bd_a/b_plait_sf"/>
</dbReference>
<feature type="compositionally biased region" description="Basic residues" evidence="6">
    <location>
        <begin position="156"/>
        <end position="165"/>
    </location>
</feature>
<dbReference type="PRINTS" id="PR00625">
    <property type="entry name" value="JDOMAIN"/>
</dbReference>
<dbReference type="SUPFAM" id="SSF54928">
    <property type="entry name" value="RNA-binding domain, RBD"/>
    <property type="match status" value="1"/>
</dbReference>
<dbReference type="PROSITE" id="PS00636">
    <property type="entry name" value="DNAJ_1"/>
    <property type="match status" value="1"/>
</dbReference>